<protein>
    <submittedName>
        <fullName evidence="1">Uncharacterized protein</fullName>
    </submittedName>
</protein>
<dbReference type="EMBL" id="RHFK02000004">
    <property type="protein sequence ID" value="TWW77702.1"/>
    <property type="molecule type" value="Genomic_DNA"/>
</dbReference>
<gene>
    <name evidence="1" type="ORF">D4764_12G0010920</name>
</gene>
<organism evidence="1 2">
    <name type="scientific">Takifugu flavidus</name>
    <name type="common">sansaifugu</name>
    <dbReference type="NCBI Taxonomy" id="433684"/>
    <lineage>
        <taxon>Eukaryota</taxon>
        <taxon>Metazoa</taxon>
        <taxon>Chordata</taxon>
        <taxon>Craniata</taxon>
        <taxon>Vertebrata</taxon>
        <taxon>Euteleostomi</taxon>
        <taxon>Actinopterygii</taxon>
        <taxon>Neopterygii</taxon>
        <taxon>Teleostei</taxon>
        <taxon>Neoteleostei</taxon>
        <taxon>Acanthomorphata</taxon>
        <taxon>Eupercaria</taxon>
        <taxon>Tetraodontiformes</taxon>
        <taxon>Tetradontoidea</taxon>
        <taxon>Tetraodontidae</taxon>
        <taxon>Takifugu</taxon>
    </lineage>
</organism>
<name>A0A5C6PD37_9TELE</name>
<comment type="caution">
    <text evidence="1">The sequence shown here is derived from an EMBL/GenBank/DDBJ whole genome shotgun (WGS) entry which is preliminary data.</text>
</comment>
<dbReference type="AlphaFoldDB" id="A0A5C6PD37"/>
<proteinExistence type="predicted"/>
<keyword evidence="2" id="KW-1185">Reference proteome</keyword>
<sequence>MGACQAGRCFRSTAGGAVPLSTLDWVVRGLCALVWSLRSVRVVFVAVPPVVTDRDLPRPGRPPKVASPSPQISEEYHRITSKDLLGTFNASLDKFVPGLLKLYRSKKGALGEKMEDLLDKLDEQVREVLLCLTFLEEYEYTSLIRETEKDTSDIVSHRKTAALRGLSIFLQEDATKVFLKCLANLVLQKVLPQVEELSSDIMPPVVGRSLEPHKQVSQVEGFGALTFEQQKELLVLQHQQAVEREARAKEYAF</sequence>
<accession>A0A5C6PD37</accession>
<reference evidence="1 2" key="1">
    <citation type="submission" date="2019-04" db="EMBL/GenBank/DDBJ databases">
        <title>Chromosome genome assembly for Takifugu flavidus.</title>
        <authorList>
            <person name="Xiao S."/>
        </authorList>
    </citation>
    <scope>NUCLEOTIDE SEQUENCE [LARGE SCALE GENOMIC DNA]</scope>
    <source>
        <strain evidence="1">HTHZ2018</strain>
        <tissue evidence="1">Muscle</tissue>
    </source>
</reference>
<evidence type="ECO:0000313" key="2">
    <source>
        <dbReference type="Proteomes" id="UP000324091"/>
    </source>
</evidence>
<evidence type="ECO:0000313" key="1">
    <source>
        <dbReference type="EMBL" id="TWW77702.1"/>
    </source>
</evidence>
<dbReference type="Proteomes" id="UP000324091">
    <property type="component" value="Chromosome 12"/>
</dbReference>